<gene>
    <name evidence="7" type="ORF">TrRE_jg1008</name>
</gene>
<feature type="transmembrane region" description="Helical" evidence="5">
    <location>
        <begin position="193"/>
        <end position="211"/>
    </location>
</feature>
<feature type="domain" description="Fatty acid hydroxylase" evidence="6">
    <location>
        <begin position="122"/>
        <end position="257"/>
    </location>
</feature>
<keyword evidence="8" id="KW-1185">Reference proteome</keyword>
<dbReference type="AlphaFoldDB" id="A0A9W7A120"/>
<feature type="transmembrane region" description="Helical" evidence="5">
    <location>
        <begin position="26"/>
        <end position="44"/>
    </location>
</feature>
<dbReference type="GO" id="GO:0016491">
    <property type="term" value="F:oxidoreductase activity"/>
    <property type="evidence" value="ECO:0007669"/>
    <property type="project" value="InterPro"/>
</dbReference>
<dbReference type="Pfam" id="PF04116">
    <property type="entry name" value="FA_hydroxylase"/>
    <property type="match status" value="1"/>
</dbReference>
<evidence type="ECO:0000256" key="2">
    <source>
        <dbReference type="ARBA" id="ARBA00022692"/>
    </source>
</evidence>
<dbReference type="GO" id="GO:0005506">
    <property type="term" value="F:iron ion binding"/>
    <property type="evidence" value="ECO:0007669"/>
    <property type="project" value="InterPro"/>
</dbReference>
<sequence length="289" mass="33587">MSFSDLADPRDVLSSLTMAYNLREWTYLRTLSFVAVLLVQLELVNTAMKVFYKWGGKTKVVPVRGKHLDQLDMQDIIFIGCSKMAIPPFIFLLLRWCHHNPTLIPSSLSSVTFLNTLLPLPLLFIIYDLPYSLAHRFLHLHWVYPYIHKHHHKQKAPSRGNLDAVNVHPVEFHIGEYLHWFAVWFLTQLGLKVHLLSIVAFLFLAGVMASLNHTRFDVKWSALGVTWYDPKDHDVHHRLPRTNYGQYIQLWDKVLGTWRGYRDDDRVVKEDQLTGRYEGVSKSSLGKGK</sequence>
<organism evidence="7 8">
    <name type="scientific">Triparma retinervis</name>
    <dbReference type="NCBI Taxonomy" id="2557542"/>
    <lineage>
        <taxon>Eukaryota</taxon>
        <taxon>Sar</taxon>
        <taxon>Stramenopiles</taxon>
        <taxon>Ochrophyta</taxon>
        <taxon>Bolidophyceae</taxon>
        <taxon>Parmales</taxon>
        <taxon>Triparmaceae</taxon>
        <taxon>Triparma</taxon>
    </lineage>
</organism>
<dbReference type="OrthoDB" id="408954at2759"/>
<evidence type="ECO:0000256" key="5">
    <source>
        <dbReference type="SAM" id="Phobius"/>
    </source>
</evidence>
<protein>
    <recommendedName>
        <fullName evidence="6">Fatty acid hydroxylase domain-containing protein</fullName>
    </recommendedName>
</protein>
<dbReference type="GO" id="GO:0008610">
    <property type="term" value="P:lipid biosynthetic process"/>
    <property type="evidence" value="ECO:0007669"/>
    <property type="project" value="InterPro"/>
</dbReference>
<dbReference type="GO" id="GO:0016020">
    <property type="term" value="C:membrane"/>
    <property type="evidence" value="ECO:0007669"/>
    <property type="project" value="UniProtKB-SubCell"/>
</dbReference>
<evidence type="ECO:0000256" key="3">
    <source>
        <dbReference type="ARBA" id="ARBA00022989"/>
    </source>
</evidence>
<evidence type="ECO:0000313" key="7">
    <source>
        <dbReference type="EMBL" id="GMH63696.1"/>
    </source>
</evidence>
<proteinExistence type="predicted"/>
<evidence type="ECO:0000259" key="6">
    <source>
        <dbReference type="Pfam" id="PF04116"/>
    </source>
</evidence>
<dbReference type="Proteomes" id="UP001165082">
    <property type="component" value="Unassembled WGS sequence"/>
</dbReference>
<dbReference type="EMBL" id="BRXZ01001149">
    <property type="protein sequence ID" value="GMH63696.1"/>
    <property type="molecule type" value="Genomic_DNA"/>
</dbReference>
<reference evidence="7" key="1">
    <citation type="submission" date="2022-07" db="EMBL/GenBank/DDBJ databases">
        <title>Genome analysis of Parmales, a sister group of diatoms, reveals the evolutionary specialization of diatoms from phago-mixotrophs to photoautotrophs.</title>
        <authorList>
            <person name="Ban H."/>
            <person name="Sato S."/>
            <person name="Yoshikawa S."/>
            <person name="Kazumasa Y."/>
            <person name="Nakamura Y."/>
            <person name="Ichinomiya M."/>
            <person name="Saitoh K."/>
            <person name="Sato N."/>
            <person name="Blanc-Mathieu R."/>
            <person name="Endo H."/>
            <person name="Kuwata A."/>
            <person name="Ogata H."/>
        </authorList>
    </citation>
    <scope>NUCLEOTIDE SEQUENCE</scope>
</reference>
<evidence type="ECO:0000313" key="8">
    <source>
        <dbReference type="Proteomes" id="UP001165082"/>
    </source>
</evidence>
<evidence type="ECO:0000256" key="4">
    <source>
        <dbReference type="ARBA" id="ARBA00023136"/>
    </source>
</evidence>
<name>A0A9W7A120_9STRA</name>
<comment type="subcellular location">
    <subcellularLocation>
        <location evidence="1">Membrane</location>
    </subcellularLocation>
</comment>
<feature type="transmembrane region" description="Helical" evidence="5">
    <location>
        <begin position="108"/>
        <end position="127"/>
    </location>
</feature>
<keyword evidence="3 5" id="KW-1133">Transmembrane helix</keyword>
<evidence type="ECO:0000256" key="1">
    <source>
        <dbReference type="ARBA" id="ARBA00004370"/>
    </source>
</evidence>
<dbReference type="PANTHER" id="PTHR11863">
    <property type="entry name" value="STEROL DESATURASE"/>
    <property type="match status" value="1"/>
</dbReference>
<keyword evidence="4 5" id="KW-0472">Membrane</keyword>
<keyword evidence="2 5" id="KW-0812">Transmembrane</keyword>
<dbReference type="InterPro" id="IPR050307">
    <property type="entry name" value="Sterol_Desaturase_Related"/>
</dbReference>
<feature type="transmembrane region" description="Helical" evidence="5">
    <location>
        <begin position="76"/>
        <end position="96"/>
    </location>
</feature>
<accession>A0A9W7A120</accession>
<comment type="caution">
    <text evidence="7">The sequence shown here is derived from an EMBL/GenBank/DDBJ whole genome shotgun (WGS) entry which is preliminary data.</text>
</comment>
<dbReference type="InterPro" id="IPR006694">
    <property type="entry name" value="Fatty_acid_hydroxylase"/>
</dbReference>